<protein>
    <submittedName>
        <fullName evidence="2">Uncharacterized protein</fullName>
    </submittedName>
</protein>
<gene>
    <name evidence="2" type="ORF">CJ030_MR2G020023</name>
</gene>
<dbReference type="EMBL" id="RXIC02000020">
    <property type="protein sequence ID" value="KAB1222972.1"/>
    <property type="molecule type" value="Genomic_DNA"/>
</dbReference>
<reference evidence="2 3" key="1">
    <citation type="journal article" date="2019" name="Plant Biotechnol. J.">
        <title>The red bayberry genome and genetic basis of sex determination.</title>
        <authorList>
            <person name="Jia H.M."/>
            <person name="Jia H.J."/>
            <person name="Cai Q.L."/>
            <person name="Wang Y."/>
            <person name="Zhao H.B."/>
            <person name="Yang W.F."/>
            <person name="Wang G.Y."/>
            <person name="Li Y.H."/>
            <person name="Zhan D.L."/>
            <person name="Shen Y.T."/>
            <person name="Niu Q.F."/>
            <person name="Chang L."/>
            <person name="Qiu J."/>
            <person name="Zhao L."/>
            <person name="Xie H.B."/>
            <person name="Fu W.Y."/>
            <person name="Jin J."/>
            <person name="Li X.W."/>
            <person name="Jiao Y."/>
            <person name="Zhou C.C."/>
            <person name="Tu T."/>
            <person name="Chai C.Y."/>
            <person name="Gao J.L."/>
            <person name="Fan L.J."/>
            <person name="van de Weg E."/>
            <person name="Wang J.Y."/>
            <person name="Gao Z.S."/>
        </authorList>
    </citation>
    <scope>NUCLEOTIDE SEQUENCE [LARGE SCALE GENOMIC DNA]</scope>
    <source>
        <tissue evidence="2">Leaves</tissue>
    </source>
</reference>
<dbReference type="AlphaFoldDB" id="A0A6A1WCE6"/>
<keyword evidence="3" id="KW-1185">Reference proteome</keyword>
<feature type="region of interest" description="Disordered" evidence="1">
    <location>
        <begin position="1"/>
        <end position="74"/>
    </location>
</feature>
<evidence type="ECO:0000313" key="3">
    <source>
        <dbReference type="Proteomes" id="UP000516437"/>
    </source>
</evidence>
<comment type="caution">
    <text evidence="2">The sequence shown here is derived from an EMBL/GenBank/DDBJ whole genome shotgun (WGS) entry which is preliminary data.</text>
</comment>
<evidence type="ECO:0000313" key="2">
    <source>
        <dbReference type="EMBL" id="KAB1222972.1"/>
    </source>
</evidence>
<accession>A0A6A1WCE6</accession>
<sequence>MKKVSNDTTQESGQNSTNTQRGRGQGRQRVRTVKEQHVSALSGSRGEQSNVEVGGAGNGKGELSGNRGEHDTTC</sequence>
<evidence type="ECO:0000256" key="1">
    <source>
        <dbReference type="SAM" id="MobiDB-lite"/>
    </source>
</evidence>
<name>A0A6A1WCE6_9ROSI</name>
<dbReference type="Proteomes" id="UP000516437">
    <property type="component" value="Chromosome 2"/>
</dbReference>
<feature type="compositionally biased region" description="Polar residues" evidence="1">
    <location>
        <begin position="1"/>
        <end position="18"/>
    </location>
</feature>
<feature type="compositionally biased region" description="Polar residues" evidence="1">
    <location>
        <begin position="39"/>
        <end position="51"/>
    </location>
</feature>
<organism evidence="2 3">
    <name type="scientific">Morella rubra</name>
    <name type="common">Chinese bayberry</name>
    <dbReference type="NCBI Taxonomy" id="262757"/>
    <lineage>
        <taxon>Eukaryota</taxon>
        <taxon>Viridiplantae</taxon>
        <taxon>Streptophyta</taxon>
        <taxon>Embryophyta</taxon>
        <taxon>Tracheophyta</taxon>
        <taxon>Spermatophyta</taxon>
        <taxon>Magnoliopsida</taxon>
        <taxon>eudicotyledons</taxon>
        <taxon>Gunneridae</taxon>
        <taxon>Pentapetalae</taxon>
        <taxon>rosids</taxon>
        <taxon>fabids</taxon>
        <taxon>Fagales</taxon>
        <taxon>Myricaceae</taxon>
        <taxon>Morella</taxon>
    </lineage>
</organism>
<proteinExistence type="predicted"/>